<dbReference type="GO" id="GO:0016020">
    <property type="term" value="C:membrane"/>
    <property type="evidence" value="ECO:0007669"/>
    <property type="project" value="UniProtKB-SubCell"/>
</dbReference>
<dbReference type="InterPro" id="IPR036163">
    <property type="entry name" value="HMA_dom_sf"/>
</dbReference>
<dbReference type="Pfam" id="PF00403">
    <property type="entry name" value="HMA"/>
    <property type="match status" value="2"/>
</dbReference>
<feature type="domain" description="HMA" evidence="3">
    <location>
        <begin position="198"/>
        <end position="261"/>
    </location>
</feature>
<dbReference type="EMBL" id="MLFT02000006">
    <property type="protein sequence ID" value="PHT46860.1"/>
    <property type="molecule type" value="Genomic_DNA"/>
</dbReference>
<dbReference type="CDD" id="cd00371">
    <property type="entry name" value="HMA"/>
    <property type="match status" value="2"/>
</dbReference>
<name>A0A2G2WNX2_CAPBA</name>
<dbReference type="STRING" id="33114.A0A2G2WNX2"/>
<evidence type="ECO:0000313" key="5">
    <source>
        <dbReference type="Proteomes" id="UP000224567"/>
    </source>
</evidence>
<dbReference type="InterPro" id="IPR006121">
    <property type="entry name" value="HMA_dom"/>
</dbReference>
<evidence type="ECO:0000313" key="4">
    <source>
        <dbReference type="EMBL" id="PHT46860.1"/>
    </source>
</evidence>
<dbReference type="OrthoDB" id="773760at2759"/>
<organism evidence="4 5">
    <name type="scientific">Capsicum baccatum</name>
    <name type="common">Peruvian pepper</name>
    <dbReference type="NCBI Taxonomy" id="33114"/>
    <lineage>
        <taxon>Eukaryota</taxon>
        <taxon>Viridiplantae</taxon>
        <taxon>Streptophyta</taxon>
        <taxon>Embryophyta</taxon>
        <taxon>Tracheophyta</taxon>
        <taxon>Spermatophyta</taxon>
        <taxon>Magnoliopsida</taxon>
        <taxon>eudicotyledons</taxon>
        <taxon>Gunneridae</taxon>
        <taxon>Pentapetalae</taxon>
        <taxon>asterids</taxon>
        <taxon>lamiids</taxon>
        <taxon>Solanales</taxon>
        <taxon>Solanaceae</taxon>
        <taxon>Solanoideae</taxon>
        <taxon>Capsiceae</taxon>
        <taxon>Capsicum</taxon>
    </lineage>
</organism>
<comment type="subcellular location">
    <subcellularLocation>
        <location evidence="1">Membrane</location>
        <topology evidence="1">Peripheral membrane protein</topology>
    </subcellularLocation>
</comment>
<dbReference type="AlphaFoldDB" id="A0A2G2WNX2"/>
<comment type="caution">
    <text evidence="4">The sequence shown here is derived from an EMBL/GenBank/DDBJ whole genome shotgun (WGS) entry which is preliminary data.</text>
</comment>
<dbReference type="GO" id="GO:0046872">
    <property type="term" value="F:metal ion binding"/>
    <property type="evidence" value="ECO:0007669"/>
    <property type="project" value="InterPro"/>
</dbReference>
<feature type="region of interest" description="Disordered" evidence="2">
    <location>
        <begin position="174"/>
        <end position="197"/>
    </location>
</feature>
<proteinExistence type="predicted"/>
<protein>
    <recommendedName>
        <fullName evidence="3">HMA domain-containing protein</fullName>
    </recommendedName>
</protein>
<dbReference type="InterPro" id="IPR044594">
    <property type="entry name" value="HIPP01/3/5/6"/>
</dbReference>
<sequence>MDQIQILHEFDPINFTCLQGVAVTNEDLFRHGAATRSGGLDPREGVRHDQLSPTVTNEVVGSQAKTVKKNRKNVEGELMMKSEEQQVENEVGGKTEEANNRSVVLKLDLHCEGCVRRIIKAVRSFKGVEKVTCDGDTNKVTAIGEVDALKLKERVEKKLKRPVQLIYPLQKDCKKEKQKNEKGSNGEDKKAKEKEPPVTTAVLKVHLHCEGCIKKIQKIITNNKGYKEMKMDFEKDLVTVTGSMDMKELVEALKKQGKKEVQIVPPKKEKEGGEKQDGGDGGKRKGKEKDGQGGGDGGDKQVQYEHQDMEATAVYVTQMLSDENTNACSIM</sequence>
<feature type="domain" description="HMA" evidence="3">
    <location>
        <begin position="100"/>
        <end position="163"/>
    </location>
</feature>
<feature type="compositionally biased region" description="Basic and acidic residues" evidence="2">
    <location>
        <begin position="174"/>
        <end position="196"/>
    </location>
</feature>
<reference evidence="4 5" key="1">
    <citation type="journal article" date="2017" name="Genome Biol.">
        <title>New reference genome sequences of hot pepper reveal the massive evolution of plant disease-resistance genes by retroduplication.</title>
        <authorList>
            <person name="Kim S."/>
            <person name="Park J."/>
            <person name="Yeom S.I."/>
            <person name="Kim Y.M."/>
            <person name="Seo E."/>
            <person name="Kim K.T."/>
            <person name="Kim M.S."/>
            <person name="Lee J.M."/>
            <person name="Cheong K."/>
            <person name="Shin H.S."/>
            <person name="Kim S.B."/>
            <person name="Han K."/>
            <person name="Lee J."/>
            <person name="Park M."/>
            <person name="Lee H.A."/>
            <person name="Lee H.Y."/>
            <person name="Lee Y."/>
            <person name="Oh S."/>
            <person name="Lee J.H."/>
            <person name="Choi E."/>
            <person name="Choi E."/>
            <person name="Lee S.E."/>
            <person name="Jeon J."/>
            <person name="Kim H."/>
            <person name="Choi G."/>
            <person name="Song H."/>
            <person name="Lee J."/>
            <person name="Lee S.C."/>
            <person name="Kwon J.K."/>
            <person name="Lee H.Y."/>
            <person name="Koo N."/>
            <person name="Hong Y."/>
            <person name="Kim R.W."/>
            <person name="Kang W.H."/>
            <person name="Huh J.H."/>
            <person name="Kang B.C."/>
            <person name="Yang T.J."/>
            <person name="Lee Y.H."/>
            <person name="Bennetzen J.L."/>
            <person name="Choi D."/>
        </authorList>
    </citation>
    <scope>NUCLEOTIDE SEQUENCE [LARGE SCALE GENOMIC DNA]</scope>
    <source>
        <strain evidence="5">cv. PBC81</strain>
    </source>
</reference>
<evidence type="ECO:0000256" key="1">
    <source>
        <dbReference type="ARBA" id="ARBA00004170"/>
    </source>
</evidence>
<dbReference type="Gene3D" id="3.30.70.100">
    <property type="match status" value="2"/>
</dbReference>
<evidence type="ECO:0000256" key="2">
    <source>
        <dbReference type="SAM" id="MobiDB-lite"/>
    </source>
</evidence>
<dbReference type="PROSITE" id="PS50846">
    <property type="entry name" value="HMA_2"/>
    <property type="match status" value="2"/>
</dbReference>
<evidence type="ECO:0000259" key="3">
    <source>
        <dbReference type="PROSITE" id="PS50846"/>
    </source>
</evidence>
<reference evidence="5" key="2">
    <citation type="journal article" date="2017" name="J. Anim. Genet.">
        <title>Multiple reference genome sequences of hot pepper reveal the massive evolution of plant disease resistance genes by retroduplication.</title>
        <authorList>
            <person name="Kim S."/>
            <person name="Park J."/>
            <person name="Yeom S.-I."/>
            <person name="Kim Y.-M."/>
            <person name="Seo E."/>
            <person name="Kim K.-T."/>
            <person name="Kim M.-S."/>
            <person name="Lee J.M."/>
            <person name="Cheong K."/>
            <person name="Shin H.-S."/>
            <person name="Kim S.-B."/>
            <person name="Han K."/>
            <person name="Lee J."/>
            <person name="Park M."/>
            <person name="Lee H.-A."/>
            <person name="Lee H.-Y."/>
            <person name="Lee Y."/>
            <person name="Oh S."/>
            <person name="Lee J.H."/>
            <person name="Choi E."/>
            <person name="Choi E."/>
            <person name="Lee S.E."/>
            <person name="Jeon J."/>
            <person name="Kim H."/>
            <person name="Choi G."/>
            <person name="Song H."/>
            <person name="Lee J."/>
            <person name="Lee S.-C."/>
            <person name="Kwon J.-K."/>
            <person name="Lee H.-Y."/>
            <person name="Koo N."/>
            <person name="Hong Y."/>
            <person name="Kim R.W."/>
            <person name="Kang W.-H."/>
            <person name="Huh J.H."/>
            <person name="Kang B.-C."/>
            <person name="Yang T.-J."/>
            <person name="Lee Y.-H."/>
            <person name="Bennetzen J.L."/>
            <person name="Choi D."/>
        </authorList>
    </citation>
    <scope>NUCLEOTIDE SEQUENCE [LARGE SCALE GENOMIC DNA]</scope>
    <source>
        <strain evidence="5">cv. PBC81</strain>
    </source>
</reference>
<dbReference type="SUPFAM" id="SSF55008">
    <property type="entry name" value="HMA, heavy metal-associated domain"/>
    <property type="match status" value="2"/>
</dbReference>
<dbReference type="PANTHER" id="PTHR46413:SF12">
    <property type="entry name" value="HEAVY METAL-ASSOCIATED ISOPRENYLATED PLANT PROTEIN 3-LIKE"/>
    <property type="match status" value="1"/>
</dbReference>
<dbReference type="Proteomes" id="UP000224567">
    <property type="component" value="Unassembled WGS sequence"/>
</dbReference>
<dbReference type="GO" id="GO:0009626">
    <property type="term" value="P:plant-type hypersensitive response"/>
    <property type="evidence" value="ECO:0007669"/>
    <property type="project" value="UniProtKB-KW"/>
</dbReference>
<keyword evidence="5" id="KW-1185">Reference proteome</keyword>
<gene>
    <name evidence="4" type="ORF">CQW23_16018</name>
</gene>
<feature type="region of interest" description="Disordered" evidence="2">
    <location>
        <begin position="256"/>
        <end position="306"/>
    </location>
</feature>
<accession>A0A2G2WNX2</accession>
<dbReference type="PANTHER" id="PTHR46413">
    <property type="entry name" value="HEAVY METAL-ASSOCIATED ISOPRENYLATED PLANT PROTEIN 6"/>
    <property type="match status" value="1"/>
</dbReference>